<evidence type="ECO:0000256" key="2">
    <source>
        <dbReference type="ARBA" id="ARBA00013690"/>
    </source>
</evidence>
<feature type="coiled-coil region" evidence="13">
    <location>
        <begin position="95"/>
        <end position="129"/>
    </location>
</feature>
<accession>A0A8J5JW20</accession>
<comment type="similarity">
    <text evidence="1 12">Belongs to the SPC24 family.</text>
</comment>
<evidence type="ECO:0000256" key="8">
    <source>
        <dbReference type="ARBA" id="ARBA00023242"/>
    </source>
</evidence>
<dbReference type="GO" id="GO:0031262">
    <property type="term" value="C:Ndc80 complex"/>
    <property type="evidence" value="ECO:0007669"/>
    <property type="project" value="TreeGrafter"/>
</dbReference>
<keyword evidence="15" id="KW-1185">Reference proteome</keyword>
<evidence type="ECO:0000256" key="5">
    <source>
        <dbReference type="ARBA" id="ARBA00022776"/>
    </source>
</evidence>
<name>A0A8J5JW20_HOMAM</name>
<comment type="caution">
    <text evidence="14">The sequence shown here is derived from an EMBL/GenBank/DDBJ whole genome shotgun (WGS) entry which is preliminary data.</text>
</comment>
<dbReference type="EMBL" id="JAHLQT010031306">
    <property type="protein sequence ID" value="KAG7160329.1"/>
    <property type="molecule type" value="Genomic_DNA"/>
</dbReference>
<dbReference type="GO" id="GO:0005634">
    <property type="term" value="C:nucleus"/>
    <property type="evidence" value="ECO:0007669"/>
    <property type="project" value="UniProtKB-SubCell"/>
</dbReference>
<evidence type="ECO:0000313" key="14">
    <source>
        <dbReference type="EMBL" id="KAG7160329.1"/>
    </source>
</evidence>
<dbReference type="Pfam" id="PF08286">
    <property type="entry name" value="Spc24"/>
    <property type="match status" value="1"/>
</dbReference>
<keyword evidence="7 13" id="KW-0175">Coiled coil</keyword>
<dbReference type="CDD" id="cd11565">
    <property type="entry name" value="RWD_Spc24"/>
    <property type="match status" value="1"/>
</dbReference>
<evidence type="ECO:0000256" key="11">
    <source>
        <dbReference type="ARBA" id="ARBA00045419"/>
    </source>
</evidence>
<dbReference type="OrthoDB" id="6349744at2759"/>
<evidence type="ECO:0000256" key="4">
    <source>
        <dbReference type="ARBA" id="ARBA00022618"/>
    </source>
</evidence>
<evidence type="ECO:0000256" key="10">
    <source>
        <dbReference type="ARBA" id="ARBA00023328"/>
    </source>
</evidence>
<evidence type="ECO:0000256" key="9">
    <source>
        <dbReference type="ARBA" id="ARBA00023306"/>
    </source>
</evidence>
<comment type="subunit">
    <text evidence="12">Component of the NDC80 complex.</text>
</comment>
<reference evidence="14" key="1">
    <citation type="journal article" date="2021" name="Sci. Adv.">
        <title>The American lobster genome reveals insights on longevity, neural, and immune adaptations.</title>
        <authorList>
            <person name="Polinski J.M."/>
            <person name="Zimin A.V."/>
            <person name="Clark K.F."/>
            <person name="Kohn A.B."/>
            <person name="Sadowski N."/>
            <person name="Timp W."/>
            <person name="Ptitsyn A."/>
            <person name="Khanna P."/>
            <person name="Romanova D.Y."/>
            <person name="Williams P."/>
            <person name="Greenwood S.J."/>
            <person name="Moroz L.L."/>
            <person name="Walt D.R."/>
            <person name="Bodnar A.G."/>
        </authorList>
    </citation>
    <scope>NUCLEOTIDE SEQUENCE</scope>
    <source>
        <strain evidence="14">GMGI-L3</strain>
    </source>
</reference>
<keyword evidence="10 12" id="KW-0137">Centromere</keyword>
<evidence type="ECO:0000256" key="1">
    <source>
        <dbReference type="ARBA" id="ARBA00007804"/>
    </source>
</evidence>
<dbReference type="GO" id="GO:0007059">
    <property type="term" value="P:chromosome segregation"/>
    <property type="evidence" value="ECO:0007669"/>
    <property type="project" value="TreeGrafter"/>
</dbReference>
<evidence type="ECO:0000256" key="13">
    <source>
        <dbReference type="SAM" id="Coils"/>
    </source>
</evidence>
<gene>
    <name evidence="14" type="primary">spc24-L</name>
    <name evidence="14" type="ORF">Hamer_G001546</name>
</gene>
<keyword evidence="4 12" id="KW-0132">Cell division</keyword>
<keyword evidence="8 12" id="KW-0539">Nucleus</keyword>
<dbReference type="GO" id="GO:0051301">
    <property type="term" value="P:cell division"/>
    <property type="evidence" value="ECO:0007669"/>
    <property type="project" value="UniProtKB-UniRule"/>
</dbReference>
<protein>
    <recommendedName>
        <fullName evidence="2 12">Kinetochore protein Spc24</fullName>
    </recommendedName>
</protein>
<dbReference type="Proteomes" id="UP000747542">
    <property type="component" value="Unassembled WGS sequence"/>
</dbReference>
<dbReference type="GO" id="GO:0008017">
    <property type="term" value="F:microtubule binding"/>
    <property type="evidence" value="ECO:0007669"/>
    <property type="project" value="TreeGrafter"/>
</dbReference>
<evidence type="ECO:0000256" key="6">
    <source>
        <dbReference type="ARBA" id="ARBA00022838"/>
    </source>
</evidence>
<comment type="subcellular location">
    <subcellularLocation>
        <location evidence="12">Nucleus</location>
    </subcellularLocation>
    <subcellularLocation>
        <location evidence="12">Chromosome</location>
        <location evidence="12">Centromere</location>
        <location evidence="12">Kinetochore</location>
    </subcellularLocation>
</comment>
<keyword evidence="9 12" id="KW-0131">Cell cycle</keyword>
<evidence type="ECO:0000256" key="12">
    <source>
        <dbReference type="RuleBase" id="RU368011"/>
    </source>
</evidence>
<dbReference type="PANTHER" id="PTHR22142">
    <property type="match status" value="1"/>
</dbReference>
<proteinExistence type="inferred from homology"/>
<dbReference type="AlphaFoldDB" id="A0A8J5JW20"/>
<comment type="function">
    <text evidence="11">Acts as a component of the essential kinetochore-associated NDC80 complex, which is required for chromosome segregation and spindle checkpoint activity. Required for kinetochore integrity and the organization of stable microtubule binding sites in the outer plate of the kinetochore. The NDC80 complex synergistically enhances the affinity of the SKA1 complex for microtubules and may allow the NDC80 complex to track depolymerizing microtubules.</text>
</comment>
<keyword evidence="6 12" id="KW-0995">Kinetochore</keyword>
<organism evidence="14 15">
    <name type="scientific">Homarus americanus</name>
    <name type="common">American lobster</name>
    <dbReference type="NCBI Taxonomy" id="6706"/>
    <lineage>
        <taxon>Eukaryota</taxon>
        <taxon>Metazoa</taxon>
        <taxon>Ecdysozoa</taxon>
        <taxon>Arthropoda</taxon>
        <taxon>Crustacea</taxon>
        <taxon>Multicrustacea</taxon>
        <taxon>Malacostraca</taxon>
        <taxon>Eumalacostraca</taxon>
        <taxon>Eucarida</taxon>
        <taxon>Decapoda</taxon>
        <taxon>Pleocyemata</taxon>
        <taxon>Astacidea</taxon>
        <taxon>Nephropoidea</taxon>
        <taxon>Nephropidae</taxon>
        <taxon>Homarus</taxon>
    </lineage>
</organism>
<sequence>MQENEGEANTEREMKVLNEMTFQAMSLVANSKVGASFSAAKDGMVTATATVDYELQSMKEIIKDLLCMEETEMSVLDDIRSQTQGPQAGKLLSELAQANRKKGGIEEEIDSLASRINHMEQLEQQLNTRMMSSSQQTSAIIPKIKADVATLTKISHLKWDYSAPSDTVKGFIYQTEKKDIIPFKFDKSSHTQFFITNYLWQQIGANEDFLA</sequence>
<keyword evidence="3 12" id="KW-0158">Chromosome</keyword>
<evidence type="ECO:0000256" key="7">
    <source>
        <dbReference type="ARBA" id="ARBA00023054"/>
    </source>
</evidence>
<keyword evidence="5 12" id="KW-0498">Mitosis</keyword>
<dbReference type="InterPro" id="IPR013252">
    <property type="entry name" value="Ndc80_Spc24"/>
</dbReference>
<dbReference type="PANTHER" id="PTHR22142:SF2">
    <property type="entry name" value="KINETOCHORE PROTEIN SPC24"/>
    <property type="match status" value="1"/>
</dbReference>
<evidence type="ECO:0000313" key="15">
    <source>
        <dbReference type="Proteomes" id="UP000747542"/>
    </source>
</evidence>
<evidence type="ECO:0000256" key="3">
    <source>
        <dbReference type="ARBA" id="ARBA00022454"/>
    </source>
</evidence>